<dbReference type="EMBL" id="CP028918">
    <property type="protein sequence ID" value="AWB48876.1"/>
    <property type="molecule type" value="Genomic_DNA"/>
</dbReference>
<accession>A0A2S0UM49</accession>
<dbReference type="InterPro" id="IPR005569">
    <property type="entry name" value="Arc_DNA-bd_dom"/>
</dbReference>
<dbReference type="GO" id="GO:0006355">
    <property type="term" value="P:regulation of DNA-templated transcription"/>
    <property type="evidence" value="ECO:0007669"/>
    <property type="project" value="InterPro"/>
</dbReference>
<protein>
    <recommendedName>
        <fullName evidence="1">Arc-like DNA binding domain-containing protein</fullName>
    </recommendedName>
</protein>
<keyword evidence="3" id="KW-1185">Reference proteome</keyword>
<dbReference type="AlphaFoldDB" id="A0A2S0UM49"/>
<evidence type="ECO:0000313" key="3">
    <source>
        <dbReference type="Proteomes" id="UP000244496"/>
    </source>
</evidence>
<name>A0A2S0UM49_9RHOB</name>
<evidence type="ECO:0000313" key="2">
    <source>
        <dbReference type="EMBL" id="AWB48876.1"/>
    </source>
</evidence>
<sequence length="114" mass="13068">MPDPIRHTYPSGTQDQFNLRLPGGLRERIKKAAEDEGRSMNAEIVATLLEKYPEPTEDYRPILELFRHINAAENDAEFFARVQSINEFFHRSNADIVAKTSDGGTLTIEVKHRR</sequence>
<dbReference type="Gene3D" id="1.10.1220.10">
    <property type="entry name" value="Met repressor-like"/>
    <property type="match status" value="1"/>
</dbReference>
<organism evidence="2 3">
    <name type="scientific">Paragemmobacter aquarius</name>
    <dbReference type="NCBI Taxonomy" id="2169400"/>
    <lineage>
        <taxon>Bacteria</taxon>
        <taxon>Pseudomonadati</taxon>
        <taxon>Pseudomonadota</taxon>
        <taxon>Alphaproteobacteria</taxon>
        <taxon>Rhodobacterales</taxon>
        <taxon>Paracoccaceae</taxon>
        <taxon>Paragemmobacter</taxon>
    </lineage>
</organism>
<proteinExistence type="predicted"/>
<dbReference type="Pfam" id="PF03869">
    <property type="entry name" value="Arc"/>
    <property type="match status" value="1"/>
</dbReference>
<dbReference type="GO" id="GO:0003677">
    <property type="term" value="F:DNA binding"/>
    <property type="evidence" value="ECO:0007669"/>
    <property type="project" value="InterPro"/>
</dbReference>
<dbReference type="Proteomes" id="UP000244496">
    <property type="component" value="Chromosome"/>
</dbReference>
<dbReference type="InterPro" id="IPR013321">
    <property type="entry name" value="Arc_rbn_hlx_hlx"/>
</dbReference>
<dbReference type="OrthoDB" id="6890552at2"/>
<dbReference type="KEGG" id="geh:HYN69_10515"/>
<evidence type="ECO:0000259" key="1">
    <source>
        <dbReference type="Pfam" id="PF03869"/>
    </source>
</evidence>
<gene>
    <name evidence="2" type="ORF">HYN69_10515</name>
</gene>
<dbReference type="InterPro" id="IPR010985">
    <property type="entry name" value="Ribbon_hlx_hlx"/>
</dbReference>
<reference evidence="2 3" key="1">
    <citation type="submission" date="2018-04" db="EMBL/GenBank/DDBJ databases">
        <title>Genome sequencing of Gemmobacter.</title>
        <authorList>
            <person name="Yi H."/>
            <person name="Baek M.-G."/>
        </authorList>
    </citation>
    <scope>NUCLEOTIDE SEQUENCE [LARGE SCALE GENOMIC DNA]</scope>
    <source>
        <strain evidence="2 3">HYN0069</strain>
    </source>
</reference>
<dbReference type="RefSeq" id="WP_108435695.1">
    <property type="nucleotide sequence ID" value="NZ_CP028918.1"/>
</dbReference>
<dbReference type="SUPFAM" id="SSF47598">
    <property type="entry name" value="Ribbon-helix-helix"/>
    <property type="match status" value="1"/>
</dbReference>
<feature type="domain" description="Arc-like DNA binding" evidence="1">
    <location>
        <begin position="13"/>
        <end position="50"/>
    </location>
</feature>